<feature type="transmembrane region" description="Helical" evidence="1">
    <location>
        <begin position="12"/>
        <end position="33"/>
    </location>
</feature>
<sequence>MNQWSTQRKRIILSIILLTLVVLIGMPLFFLFYRTPTCFDSKQNGDETGVDCGGSCQLLCTAQSLPLILKGDPRVLELRPGIYEVVAIVENPNAAAEILRARYTLKLFTESSSTAVRSIESEVFVPNNGDFLVFEGPLNMGEGRPVRATLEWHRDAFVWQKTTQVVKDVMARNVALTREDSKPRIDAILVNNSLDKVSNIELIALVSGEDGNLIAASKTFVEDLAGGVSAPVVFNWPEPFKIKENICGYPVDVALAIDRSGSMNYLGINPPQPLTDVKNTARYFINQLGGNDLYSLISFANEASQPANATLGTNLETIGRAIDSISIATTGPQNTNIGAGILAAREELNSARHRQDADKALVLLTDGVPTLPVKAGARDYPKTYALEAASLARQDGISIYAIGLGKDVGVDLLKMLATTTAEAYFAPSTKELNGIYNQIATKICRKNPAVIDIYIRFLPNKSFLR</sequence>
<evidence type="ECO:0000259" key="2">
    <source>
        <dbReference type="PROSITE" id="PS50234"/>
    </source>
</evidence>
<dbReference type="InterPro" id="IPR036465">
    <property type="entry name" value="vWFA_dom_sf"/>
</dbReference>
<evidence type="ECO:0000313" key="4">
    <source>
        <dbReference type="Proteomes" id="UP000177746"/>
    </source>
</evidence>
<dbReference type="CDD" id="cd00198">
    <property type="entry name" value="vWFA"/>
    <property type="match status" value="1"/>
</dbReference>
<dbReference type="EMBL" id="MHVI01000008">
    <property type="protein sequence ID" value="OHA92408.1"/>
    <property type="molecule type" value="Genomic_DNA"/>
</dbReference>
<name>A0A1G2T5W3_9BACT</name>
<dbReference type="PANTHER" id="PTHR24020">
    <property type="entry name" value="COLLAGEN ALPHA"/>
    <property type="match status" value="1"/>
</dbReference>
<organism evidence="3 4">
    <name type="scientific">Candidatus Zambryskibacteria bacterium RIFCSPHIGHO2_01_FULL_46_30</name>
    <dbReference type="NCBI Taxonomy" id="1802739"/>
    <lineage>
        <taxon>Bacteria</taxon>
        <taxon>Candidatus Zambryskiibacteriota</taxon>
    </lineage>
</organism>
<proteinExistence type="predicted"/>
<dbReference type="AlphaFoldDB" id="A0A1G2T5W3"/>
<keyword evidence="1" id="KW-0812">Transmembrane</keyword>
<evidence type="ECO:0000313" key="3">
    <source>
        <dbReference type="EMBL" id="OHA92408.1"/>
    </source>
</evidence>
<dbReference type="SUPFAM" id="SSF53300">
    <property type="entry name" value="vWA-like"/>
    <property type="match status" value="1"/>
</dbReference>
<dbReference type="PANTHER" id="PTHR24020:SF84">
    <property type="entry name" value="VWFA DOMAIN-CONTAINING PROTEIN"/>
    <property type="match status" value="1"/>
</dbReference>
<dbReference type="InterPro" id="IPR002035">
    <property type="entry name" value="VWF_A"/>
</dbReference>
<protein>
    <recommendedName>
        <fullName evidence="2">VWFA domain-containing protein</fullName>
    </recommendedName>
</protein>
<reference evidence="3 4" key="1">
    <citation type="journal article" date="2016" name="Nat. Commun.">
        <title>Thousands of microbial genomes shed light on interconnected biogeochemical processes in an aquifer system.</title>
        <authorList>
            <person name="Anantharaman K."/>
            <person name="Brown C.T."/>
            <person name="Hug L.A."/>
            <person name="Sharon I."/>
            <person name="Castelle C.J."/>
            <person name="Probst A.J."/>
            <person name="Thomas B.C."/>
            <person name="Singh A."/>
            <person name="Wilkins M.J."/>
            <person name="Karaoz U."/>
            <person name="Brodie E.L."/>
            <person name="Williams K.H."/>
            <person name="Hubbard S.S."/>
            <person name="Banfield J.F."/>
        </authorList>
    </citation>
    <scope>NUCLEOTIDE SEQUENCE [LARGE SCALE GENOMIC DNA]</scope>
</reference>
<dbReference type="SMART" id="SM00327">
    <property type="entry name" value="VWA"/>
    <property type="match status" value="1"/>
</dbReference>
<dbReference type="InterPro" id="IPR050525">
    <property type="entry name" value="ECM_Assembly_Org"/>
</dbReference>
<accession>A0A1G2T5W3</accession>
<comment type="caution">
    <text evidence="3">The sequence shown here is derived from an EMBL/GenBank/DDBJ whole genome shotgun (WGS) entry which is preliminary data.</text>
</comment>
<keyword evidence="1" id="KW-1133">Transmembrane helix</keyword>
<dbReference type="Proteomes" id="UP000177746">
    <property type="component" value="Unassembled WGS sequence"/>
</dbReference>
<keyword evidence="1" id="KW-0472">Membrane</keyword>
<dbReference type="PROSITE" id="PS50234">
    <property type="entry name" value="VWFA"/>
    <property type="match status" value="1"/>
</dbReference>
<gene>
    <name evidence="3" type="ORF">A2665_01510</name>
</gene>
<feature type="domain" description="VWFA" evidence="2">
    <location>
        <begin position="252"/>
        <end position="439"/>
    </location>
</feature>
<dbReference type="Pfam" id="PF00092">
    <property type="entry name" value="VWA"/>
    <property type="match status" value="1"/>
</dbReference>
<evidence type="ECO:0000256" key="1">
    <source>
        <dbReference type="SAM" id="Phobius"/>
    </source>
</evidence>
<dbReference type="Gene3D" id="3.40.50.410">
    <property type="entry name" value="von Willebrand factor, type A domain"/>
    <property type="match status" value="1"/>
</dbReference>